<dbReference type="GO" id="GO:0005886">
    <property type="term" value="C:plasma membrane"/>
    <property type="evidence" value="ECO:0007669"/>
    <property type="project" value="UniProtKB-SubCell"/>
</dbReference>
<dbReference type="PANTHER" id="PTHR10791:SF30">
    <property type="entry name" value="SUGAR TRANSPORTER SWEET1"/>
    <property type="match status" value="1"/>
</dbReference>
<feature type="transmembrane region" description="Helical" evidence="10">
    <location>
        <begin position="12"/>
        <end position="31"/>
    </location>
</feature>
<evidence type="ECO:0000313" key="11">
    <source>
        <dbReference type="EMBL" id="CAE0441213.1"/>
    </source>
</evidence>
<protein>
    <recommendedName>
        <fullName evidence="13">Sugar transporter SWEET</fullName>
    </recommendedName>
</protein>
<keyword evidence="5" id="KW-0762">Sugar transport</keyword>
<evidence type="ECO:0008006" key="13">
    <source>
        <dbReference type="Google" id="ProtNLM"/>
    </source>
</evidence>
<dbReference type="PANTHER" id="PTHR10791">
    <property type="entry name" value="RAG1-ACTIVATING PROTEIN 1"/>
    <property type="match status" value="1"/>
</dbReference>
<evidence type="ECO:0000256" key="3">
    <source>
        <dbReference type="ARBA" id="ARBA00022448"/>
    </source>
</evidence>
<comment type="similarity">
    <text evidence="2">Belongs to the SWEET sugar transporter family.</text>
</comment>
<evidence type="ECO:0000256" key="7">
    <source>
        <dbReference type="ARBA" id="ARBA00022737"/>
    </source>
</evidence>
<gene>
    <name evidence="11" type="ORF">ASTO00021_LOCUS11352</name>
    <name evidence="12" type="ORF">ASTO00021_LOCUS11353</name>
</gene>
<feature type="transmembrane region" description="Helical" evidence="10">
    <location>
        <begin position="134"/>
        <end position="158"/>
    </location>
</feature>
<reference evidence="12" key="1">
    <citation type="submission" date="2021-01" db="EMBL/GenBank/DDBJ databases">
        <authorList>
            <person name="Corre E."/>
            <person name="Pelletier E."/>
            <person name="Niang G."/>
            <person name="Scheremetjew M."/>
            <person name="Finn R."/>
            <person name="Kale V."/>
            <person name="Holt S."/>
            <person name="Cochrane G."/>
            <person name="Meng A."/>
            <person name="Brown T."/>
            <person name="Cohen L."/>
        </authorList>
    </citation>
    <scope>NUCLEOTIDE SEQUENCE</scope>
    <source>
        <strain evidence="12">GSBS06</strain>
    </source>
</reference>
<proteinExistence type="inferred from homology"/>
<evidence type="ECO:0000313" key="12">
    <source>
        <dbReference type="EMBL" id="CAE0441214.1"/>
    </source>
</evidence>
<sequence length="252" mass="28084">MSSTEVLVPSDTTLGTFLSVLPQITCIVVFLSPWKTVRSFKLEGTTKNLPMMPYVSLAVQSCIWTSYGYLIGAIPVMLPNVVGTLLGVYYTFVFHTHYRLNEPYMLEKHYLGSIVVLALLAYFHMQEFDVAKQYVALLGMTGTVIFSASPLVMIFTVCREKSIASLPFDMALLVFINSACWIFYGVLVVNDYALYLPNMLGFLAGTLQLLCHVLFGNPVNDLQNMITCKGTSKRRNSPIEFDPVASNELEVA</sequence>
<evidence type="ECO:0000256" key="8">
    <source>
        <dbReference type="ARBA" id="ARBA00022989"/>
    </source>
</evidence>
<dbReference type="GO" id="GO:0051119">
    <property type="term" value="F:sugar transmembrane transporter activity"/>
    <property type="evidence" value="ECO:0007669"/>
    <property type="project" value="InterPro"/>
</dbReference>
<feature type="transmembrane region" description="Helical" evidence="10">
    <location>
        <begin position="110"/>
        <end position="128"/>
    </location>
</feature>
<organism evidence="12">
    <name type="scientific">Aplanochytrium stocchinoi</name>
    <dbReference type="NCBI Taxonomy" id="215587"/>
    <lineage>
        <taxon>Eukaryota</taxon>
        <taxon>Sar</taxon>
        <taxon>Stramenopiles</taxon>
        <taxon>Bigyra</taxon>
        <taxon>Labyrinthulomycetes</taxon>
        <taxon>Thraustochytrida</taxon>
        <taxon>Thraustochytriidae</taxon>
        <taxon>Aplanochytrium</taxon>
    </lineage>
</organism>
<evidence type="ECO:0000256" key="2">
    <source>
        <dbReference type="ARBA" id="ARBA00007809"/>
    </source>
</evidence>
<dbReference type="InterPro" id="IPR004316">
    <property type="entry name" value="SWEET_rpt"/>
</dbReference>
<name>A0A6S8DRU6_9STRA</name>
<keyword evidence="8 10" id="KW-1133">Transmembrane helix</keyword>
<feature type="transmembrane region" description="Helical" evidence="10">
    <location>
        <begin position="77"/>
        <end position="98"/>
    </location>
</feature>
<accession>A0A6S8DRU6</accession>
<evidence type="ECO:0000256" key="10">
    <source>
        <dbReference type="SAM" id="Phobius"/>
    </source>
</evidence>
<keyword evidence="4" id="KW-1003">Cell membrane</keyword>
<evidence type="ECO:0000256" key="5">
    <source>
        <dbReference type="ARBA" id="ARBA00022597"/>
    </source>
</evidence>
<dbReference type="InterPro" id="IPR047664">
    <property type="entry name" value="SWEET"/>
</dbReference>
<keyword evidence="6 10" id="KW-0812">Transmembrane</keyword>
<dbReference type="EMBL" id="HBIN01014959">
    <property type="protein sequence ID" value="CAE0441214.1"/>
    <property type="molecule type" value="Transcribed_RNA"/>
</dbReference>
<feature type="transmembrane region" description="Helical" evidence="10">
    <location>
        <begin position="170"/>
        <end position="189"/>
    </location>
</feature>
<comment type="subcellular location">
    <subcellularLocation>
        <location evidence="1">Cell membrane</location>
        <topology evidence="1">Multi-pass membrane protein</topology>
    </subcellularLocation>
</comment>
<dbReference type="EMBL" id="HBIN01014958">
    <property type="protein sequence ID" value="CAE0441213.1"/>
    <property type="molecule type" value="Transcribed_RNA"/>
</dbReference>
<keyword evidence="7" id="KW-0677">Repeat</keyword>
<keyword evidence="9 10" id="KW-0472">Membrane</keyword>
<evidence type="ECO:0000256" key="4">
    <source>
        <dbReference type="ARBA" id="ARBA00022475"/>
    </source>
</evidence>
<evidence type="ECO:0000256" key="9">
    <source>
        <dbReference type="ARBA" id="ARBA00023136"/>
    </source>
</evidence>
<dbReference type="AlphaFoldDB" id="A0A6S8DRU6"/>
<keyword evidence="3" id="KW-0813">Transport</keyword>
<dbReference type="Pfam" id="PF03083">
    <property type="entry name" value="MtN3_slv"/>
    <property type="match status" value="2"/>
</dbReference>
<evidence type="ECO:0000256" key="1">
    <source>
        <dbReference type="ARBA" id="ARBA00004651"/>
    </source>
</evidence>
<dbReference type="Gene3D" id="1.20.1280.290">
    <property type="match status" value="2"/>
</dbReference>
<evidence type="ECO:0000256" key="6">
    <source>
        <dbReference type="ARBA" id="ARBA00022692"/>
    </source>
</evidence>
<feature type="transmembrane region" description="Helical" evidence="10">
    <location>
        <begin position="195"/>
        <end position="215"/>
    </location>
</feature>